<evidence type="ECO:0000313" key="1">
    <source>
        <dbReference type="EMBL" id="AKK19714.1"/>
    </source>
</evidence>
<sequence length="83" mass="9579">MARTKKVINSFNSYIREELNYPQKGITALTILRNLKLKGFETCGQLENTRPNRGKYLRIIKGLRLKSGFEDISDRDSALDFRG</sequence>
<dbReference type="KEGG" id="lau:G293_00285"/>
<name>A0A0G3I1I1_LIBAF</name>
<protein>
    <submittedName>
        <fullName evidence="1">p4 family phage/plasmid primase</fullName>
    </submittedName>
</protein>
<organism evidence="1 2">
    <name type="scientific">Candidatus Liberibacter africanus PTSAPSY</name>
    <dbReference type="NCBI Taxonomy" id="1277257"/>
    <lineage>
        <taxon>Bacteria</taxon>
        <taxon>Pseudomonadati</taxon>
        <taxon>Pseudomonadota</taxon>
        <taxon>Alphaproteobacteria</taxon>
        <taxon>Hyphomicrobiales</taxon>
        <taxon>Rhizobiaceae</taxon>
        <taxon>Liberibacter</taxon>
    </lineage>
</organism>
<evidence type="ECO:0000313" key="2">
    <source>
        <dbReference type="Proteomes" id="UP000035503"/>
    </source>
</evidence>
<dbReference type="PATRIC" id="fig|1277257.4.peg.65"/>
<dbReference type="AlphaFoldDB" id="A0A0G3I1I1"/>
<proteinExistence type="predicted"/>
<accession>A0A0G3I1I1</accession>
<gene>
    <name evidence="1" type="ORF">G293_00285</name>
</gene>
<dbReference type="STRING" id="1277257.G293_00285"/>
<reference evidence="1 2" key="1">
    <citation type="journal article" date="2015" name="Genome Announc.">
        <title>Complete Genome Sequence of 'Candidatus Liberibacter africanus,' a Bacterium Associated with Citrus Huanglongbing.</title>
        <authorList>
            <person name="Lin H."/>
            <person name="Pietersen G."/>
            <person name="Han C."/>
            <person name="Read D.A."/>
            <person name="Lou B."/>
            <person name="Gupta G."/>
            <person name="Civerolo E.L."/>
        </authorList>
    </citation>
    <scope>NUCLEOTIDE SEQUENCE [LARGE SCALE GENOMIC DNA]</scope>
    <source>
        <strain evidence="1 2">PTSAPSY</strain>
    </source>
</reference>
<keyword evidence="2" id="KW-1185">Reference proteome</keyword>
<dbReference type="EMBL" id="CP004021">
    <property type="protein sequence ID" value="AKK19714.1"/>
    <property type="molecule type" value="Genomic_DNA"/>
</dbReference>
<dbReference type="Proteomes" id="UP000035503">
    <property type="component" value="Chromosome"/>
</dbReference>